<reference evidence="1 2" key="1">
    <citation type="submission" date="2018-01" db="EMBL/GenBank/DDBJ databases">
        <title>Genome sequence of the PGP bacterium Paenibacillus illinoisensis E3.</title>
        <authorList>
            <person name="Rolli E."/>
            <person name="Marasco R."/>
            <person name="Bessem C."/>
            <person name="Michoud G."/>
            <person name="Gaiarsa S."/>
            <person name="Borin S."/>
            <person name="Daffonchio D."/>
        </authorList>
    </citation>
    <scope>NUCLEOTIDE SEQUENCE [LARGE SCALE GENOMIC DNA]</scope>
    <source>
        <strain evidence="1 2">E3</strain>
    </source>
</reference>
<dbReference type="RefSeq" id="WP_110820916.1">
    <property type="nucleotide sequence ID" value="NZ_PRLG01000020.1"/>
</dbReference>
<accession>A0A2W0CC45</accession>
<comment type="caution">
    <text evidence="1">The sequence shown here is derived from an EMBL/GenBank/DDBJ whole genome shotgun (WGS) entry which is preliminary data.</text>
</comment>
<evidence type="ECO:0000313" key="1">
    <source>
        <dbReference type="EMBL" id="PYY28259.1"/>
    </source>
</evidence>
<gene>
    <name evidence="1" type="ORF">PIL02S_03405</name>
</gene>
<dbReference type="Proteomes" id="UP000247459">
    <property type="component" value="Unassembled WGS sequence"/>
</dbReference>
<sequence length="228" mass="27038">MNNKYVCDIDGSIFSSEEELLRHLKEKYVTVFIDKKTDVSDIYELLKANFPEWEVNVRNGGGWYAEYIVNLKKDKTDIEQYYGNEKSETDNYHRYKGNPENNVDLISAIRWKVDKADELTEKIKSIGDFEDVYCSQFGHGYSSDEHYFQLCYKLQGENDYRSDNYYPWGRDITEEEFTESFKQYFVNKLEGLMTPRYTDGYFDTYTIDDVPIDALISRAKKVRLEIIE</sequence>
<dbReference type="AlphaFoldDB" id="A0A2W0CC45"/>
<protein>
    <submittedName>
        <fullName evidence="1">Uncharacterized protein</fullName>
    </submittedName>
</protein>
<proteinExistence type="predicted"/>
<dbReference type="EMBL" id="PRLG01000020">
    <property type="protein sequence ID" value="PYY28259.1"/>
    <property type="molecule type" value="Genomic_DNA"/>
</dbReference>
<name>A0A2W0CC45_9BACL</name>
<organism evidence="1 2">
    <name type="scientific">Paenibacillus illinoisensis</name>
    <dbReference type="NCBI Taxonomy" id="59845"/>
    <lineage>
        <taxon>Bacteria</taxon>
        <taxon>Bacillati</taxon>
        <taxon>Bacillota</taxon>
        <taxon>Bacilli</taxon>
        <taxon>Bacillales</taxon>
        <taxon>Paenibacillaceae</taxon>
        <taxon>Paenibacillus</taxon>
    </lineage>
</organism>
<evidence type="ECO:0000313" key="2">
    <source>
        <dbReference type="Proteomes" id="UP000247459"/>
    </source>
</evidence>